<dbReference type="Pfam" id="PF01795">
    <property type="entry name" value="Methyltransf_5"/>
    <property type="match status" value="1"/>
</dbReference>
<accession>A0A8J6N7M4</accession>
<dbReference type="GO" id="GO:0071424">
    <property type="term" value="F:rRNA (cytosine-N4-)-methyltransferase activity"/>
    <property type="evidence" value="ECO:0007669"/>
    <property type="project" value="UniProtKB-UniRule"/>
</dbReference>
<dbReference type="PIRSF" id="PIRSF004486">
    <property type="entry name" value="MraW"/>
    <property type="match status" value="1"/>
</dbReference>
<feature type="binding site" evidence="6">
    <location>
        <begin position="39"/>
        <end position="41"/>
    </location>
    <ligand>
        <name>S-adenosyl-L-methionine</name>
        <dbReference type="ChEBI" id="CHEBI:59789"/>
    </ligand>
</feature>
<dbReference type="InterPro" id="IPR002903">
    <property type="entry name" value="RsmH"/>
</dbReference>
<evidence type="ECO:0000313" key="9">
    <source>
        <dbReference type="Proteomes" id="UP000599024"/>
    </source>
</evidence>
<dbReference type="Proteomes" id="UP000599024">
    <property type="component" value="Unassembled WGS sequence"/>
</dbReference>
<feature type="region of interest" description="Disordered" evidence="7">
    <location>
        <begin position="278"/>
        <end position="308"/>
    </location>
</feature>
<dbReference type="InterPro" id="IPR023397">
    <property type="entry name" value="SAM-dep_MeTrfase_MraW_recog"/>
</dbReference>
<feature type="binding site" evidence="6">
    <location>
        <position position="86"/>
    </location>
    <ligand>
        <name>S-adenosyl-L-methionine</name>
        <dbReference type="ChEBI" id="CHEBI:59789"/>
    </ligand>
</feature>
<evidence type="ECO:0000256" key="7">
    <source>
        <dbReference type="SAM" id="MobiDB-lite"/>
    </source>
</evidence>
<gene>
    <name evidence="6 8" type="primary">rsmH</name>
    <name evidence="8" type="ORF">H8E79_03645</name>
</gene>
<keyword evidence="2 6" id="KW-0698">rRNA processing</keyword>
<evidence type="ECO:0000256" key="5">
    <source>
        <dbReference type="ARBA" id="ARBA00022691"/>
    </source>
</evidence>
<reference evidence="8 9" key="1">
    <citation type="submission" date="2020-08" db="EMBL/GenBank/DDBJ databases">
        <title>Bridging the membrane lipid divide: bacteria of the FCB group superphylum have the potential to synthesize archaeal ether lipids.</title>
        <authorList>
            <person name="Villanueva L."/>
            <person name="Von Meijenfeldt F.A.B."/>
            <person name="Westbye A.B."/>
            <person name="Yadav S."/>
            <person name="Hopmans E.C."/>
            <person name="Dutilh B.E."/>
            <person name="Sinninghe Damste J.S."/>
        </authorList>
    </citation>
    <scope>NUCLEOTIDE SEQUENCE [LARGE SCALE GENOMIC DNA]</scope>
    <source>
        <strain evidence="8">NIOZ-UU81</strain>
    </source>
</reference>
<sequence>MVDQLRAADIHRSVLLEETMSYLAPSSGGLYVDGTMGMGGHSEAILKRSTPDGRLIALEWDEAAIALSQDRLRSYADRLTIVRENFANLPTVLNALGIRQIDGLLIDIGLSSLQLDCGGRGFSFQRDEFLDMRMDQRQEKSAADLLAHAREEELADIFYYYGDEEQSRPIAREIVQARMQTPVTTSGQLADIVARAIPKRFHPKKIHVATKVFQALRVAVNRELENLSLILDAAVPFLRPGARFCVISFHSLEDRMVKRKFREHSELKVLTSKPVMAGADELEQNPRSRSAKLRVAVRKGEPGQREEV</sequence>
<proteinExistence type="inferred from homology"/>
<dbReference type="SUPFAM" id="SSF53335">
    <property type="entry name" value="S-adenosyl-L-methionine-dependent methyltransferases"/>
    <property type="match status" value="1"/>
</dbReference>
<evidence type="ECO:0000313" key="8">
    <source>
        <dbReference type="EMBL" id="MBC8208247.1"/>
    </source>
</evidence>
<feature type="compositionally biased region" description="Basic and acidic residues" evidence="7">
    <location>
        <begin position="298"/>
        <end position="308"/>
    </location>
</feature>
<dbReference type="GO" id="GO:0070475">
    <property type="term" value="P:rRNA base methylation"/>
    <property type="evidence" value="ECO:0007669"/>
    <property type="project" value="UniProtKB-UniRule"/>
</dbReference>
<feature type="binding site" evidence="6">
    <location>
        <position position="107"/>
    </location>
    <ligand>
        <name>S-adenosyl-L-methionine</name>
        <dbReference type="ChEBI" id="CHEBI:59789"/>
    </ligand>
</feature>
<keyword evidence="4 6" id="KW-0808">Transferase</keyword>
<dbReference type="Gene3D" id="3.40.50.150">
    <property type="entry name" value="Vaccinia Virus protein VP39"/>
    <property type="match status" value="1"/>
</dbReference>
<dbReference type="EC" id="2.1.1.199" evidence="6"/>
<keyword evidence="6" id="KW-0963">Cytoplasm</keyword>
<name>A0A8J6N7M4_9BACT</name>
<dbReference type="SUPFAM" id="SSF81799">
    <property type="entry name" value="Putative methyltransferase TM0872, insert domain"/>
    <property type="match status" value="1"/>
</dbReference>
<feature type="binding site" evidence="6">
    <location>
        <position position="114"/>
    </location>
    <ligand>
        <name>S-adenosyl-L-methionine</name>
        <dbReference type="ChEBI" id="CHEBI:59789"/>
    </ligand>
</feature>
<dbReference type="Gene3D" id="1.10.150.170">
    <property type="entry name" value="Putative methyltransferase TM0872, insert domain"/>
    <property type="match status" value="1"/>
</dbReference>
<evidence type="ECO:0000256" key="1">
    <source>
        <dbReference type="ARBA" id="ARBA00010396"/>
    </source>
</evidence>
<dbReference type="HAMAP" id="MF_01007">
    <property type="entry name" value="16SrRNA_methyltr_H"/>
    <property type="match status" value="1"/>
</dbReference>
<dbReference type="PANTHER" id="PTHR11265:SF0">
    <property type="entry name" value="12S RRNA N4-METHYLCYTIDINE METHYLTRANSFERASE"/>
    <property type="match status" value="1"/>
</dbReference>
<organism evidence="8 9">
    <name type="scientific">Candidatus Desulfatifera sulfidica</name>
    <dbReference type="NCBI Taxonomy" id="2841691"/>
    <lineage>
        <taxon>Bacteria</taxon>
        <taxon>Pseudomonadati</taxon>
        <taxon>Thermodesulfobacteriota</taxon>
        <taxon>Desulfobulbia</taxon>
        <taxon>Desulfobulbales</taxon>
        <taxon>Desulfobulbaceae</taxon>
        <taxon>Candidatus Desulfatifera</taxon>
    </lineage>
</organism>
<evidence type="ECO:0000256" key="3">
    <source>
        <dbReference type="ARBA" id="ARBA00022603"/>
    </source>
</evidence>
<evidence type="ECO:0000256" key="2">
    <source>
        <dbReference type="ARBA" id="ARBA00022552"/>
    </source>
</evidence>
<comment type="catalytic activity">
    <reaction evidence="6">
        <text>cytidine(1402) in 16S rRNA + S-adenosyl-L-methionine = N(4)-methylcytidine(1402) in 16S rRNA + S-adenosyl-L-homocysteine + H(+)</text>
        <dbReference type="Rhea" id="RHEA:42928"/>
        <dbReference type="Rhea" id="RHEA-COMP:10286"/>
        <dbReference type="Rhea" id="RHEA-COMP:10287"/>
        <dbReference type="ChEBI" id="CHEBI:15378"/>
        <dbReference type="ChEBI" id="CHEBI:57856"/>
        <dbReference type="ChEBI" id="CHEBI:59789"/>
        <dbReference type="ChEBI" id="CHEBI:74506"/>
        <dbReference type="ChEBI" id="CHEBI:82748"/>
        <dbReference type="EC" id="2.1.1.199"/>
    </reaction>
</comment>
<feature type="binding site" evidence="6">
    <location>
        <position position="59"/>
    </location>
    <ligand>
        <name>S-adenosyl-L-methionine</name>
        <dbReference type="ChEBI" id="CHEBI:59789"/>
    </ligand>
</feature>
<comment type="function">
    <text evidence="6">Specifically methylates the N4 position of cytidine in position 1402 (C1402) of 16S rRNA.</text>
</comment>
<keyword evidence="3 6" id="KW-0489">Methyltransferase</keyword>
<comment type="subcellular location">
    <subcellularLocation>
        <location evidence="6">Cytoplasm</location>
    </subcellularLocation>
</comment>
<dbReference type="PANTHER" id="PTHR11265">
    <property type="entry name" value="S-ADENOSYL-METHYLTRANSFERASE MRAW"/>
    <property type="match status" value="1"/>
</dbReference>
<dbReference type="EMBL" id="JACNLK010000032">
    <property type="protein sequence ID" value="MBC8208247.1"/>
    <property type="molecule type" value="Genomic_DNA"/>
</dbReference>
<evidence type="ECO:0000256" key="4">
    <source>
        <dbReference type="ARBA" id="ARBA00022679"/>
    </source>
</evidence>
<keyword evidence="5 6" id="KW-0949">S-adenosyl-L-methionine</keyword>
<dbReference type="AlphaFoldDB" id="A0A8J6N7M4"/>
<dbReference type="NCBIfam" id="TIGR00006">
    <property type="entry name" value="16S rRNA (cytosine(1402)-N(4))-methyltransferase RsmH"/>
    <property type="match status" value="1"/>
</dbReference>
<comment type="caution">
    <text evidence="8">The sequence shown here is derived from an EMBL/GenBank/DDBJ whole genome shotgun (WGS) entry which is preliminary data.</text>
</comment>
<dbReference type="GO" id="GO:0005737">
    <property type="term" value="C:cytoplasm"/>
    <property type="evidence" value="ECO:0007669"/>
    <property type="project" value="UniProtKB-SubCell"/>
</dbReference>
<comment type="similarity">
    <text evidence="1 6">Belongs to the methyltransferase superfamily. RsmH family.</text>
</comment>
<protein>
    <recommendedName>
        <fullName evidence="6">Ribosomal RNA small subunit methyltransferase H</fullName>
        <ecNumber evidence="6">2.1.1.199</ecNumber>
    </recommendedName>
    <alternativeName>
        <fullName evidence="6">16S rRNA m(4)C1402 methyltransferase</fullName>
    </alternativeName>
    <alternativeName>
        <fullName evidence="6">rRNA (cytosine-N(4)-)-methyltransferase RsmH</fullName>
    </alternativeName>
</protein>
<evidence type="ECO:0000256" key="6">
    <source>
        <dbReference type="HAMAP-Rule" id="MF_01007"/>
    </source>
</evidence>
<dbReference type="InterPro" id="IPR029063">
    <property type="entry name" value="SAM-dependent_MTases_sf"/>
</dbReference>